<dbReference type="EMBL" id="JARBHB010000008">
    <property type="protein sequence ID" value="KAJ8876920.1"/>
    <property type="molecule type" value="Genomic_DNA"/>
</dbReference>
<proteinExistence type="predicted"/>
<name>A0ABQ9GY23_9NEOP</name>
<protein>
    <submittedName>
        <fullName evidence="1">Uncharacterized protein</fullName>
    </submittedName>
</protein>
<evidence type="ECO:0000313" key="2">
    <source>
        <dbReference type="Proteomes" id="UP001159363"/>
    </source>
</evidence>
<sequence>MTSTCVEQFALPQVEDLQSDIRFSMVVLLLTGPCRQGHFELAGLAEEGPSTGPQGIATLNFSMGLCKSCDLRDPSGGPAGTSCSYERRNRTDWRGITRLDVGGTGISRRYHARYVRSSH</sequence>
<organism evidence="1 2">
    <name type="scientific">Dryococelus australis</name>
    <dbReference type="NCBI Taxonomy" id="614101"/>
    <lineage>
        <taxon>Eukaryota</taxon>
        <taxon>Metazoa</taxon>
        <taxon>Ecdysozoa</taxon>
        <taxon>Arthropoda</taxon>
        <taxon>Hexapoda</taxon>
        <taxon>Insecta</taxon>
        <taxon>Pterygota</taxon>
        <taxon>Neoptera</taxon>
        <taxon>Polyneoptera</taxon>
        <taxon>Phasmatodea</taxon>
        <taxon>Verophasmatodea</taxon>
        <taxon>Anareolatae</taxon>
        <taxon>Phasmatidae</taxon>
        <taxon>Eurycanthinae</taxon>
        <taxon>Dryococelus</taxon>
    </lineage>
</organism>
<gene>
    <name evidence="1" type="ORF">PR048_021370</name>
</gene>
<comment type="caution">
    <text evidence="1">The sequence shown here is derived from an EMBL/GenBank/DDBJ whole genome shotgun (WGS) entry which is preliminary data.</text>
</comment>
<keyword evidence="2" id="KW-1185">Reference proteome</keyword>
<evidence type="ECO:0000313" key="1">
    <source>
        <dbReference type="EMBL" id="KAJ8876920.1"/>
    </source>
</evidence>
<dbReference type="Proteomes" id="UP001159363">
    <property type="component" value="Chromosome 7"/>
</dbReference>
<reference evidence="1 2" key="1">
    <citation type="submission" date="2023-02" db="EMBL/GenBank/DDBJ databases">
        <title>LHISI_Scaffold_Assembly.</title>
        <authorList>
            <person name="Stuart O.P."/>
            <person name="Cleave R."/>
            <person name="Magrath M.J.L."/>
            <person name="Mikheyev A.S."/>
        </authorList>
    </citation>
    <scope>NUCLEOTIDE SEQUENCE [LARGE SCALE GENOMIC DNA]</scope>
    <source>
        <strain evidence="1">Daus_M_001</strain>
        <tissue evidence="1">Leg muscle</tissue>
    </source>
</reference>
<accession>A0ABQ9GY23</accession>